<dbReference type="Proteomes" id="UP000516057">
    <property type="component" value="Chromosome"/>
</dbReference>
<dbReference type="RefSeq" id="WP_187737602.1">
    <property type="nucleotide sequence ID" value="NZ_CP060790.1"/>
</dbReference>
<reference evidence="4 5" key="1">
    <citation type="submission" date="2020-08" db="EMBL/GenBank/DDBJ databases">
        <title>Genome sequence of Acidovorax monticola KACC 19171T.</title>
        <authorList>
            <person name="Hyun D.-W."/>
            <person name="Bae J.-W."/>
        </authorList>
    </citation>
    <scope>NUCLEOTIDE SEQUENCE [LARGE SCALE GENOMIC DNA]</scope>
    <source>
        <strain evidence="4 5">KACC 19171</strain>
    </source>
</reference>
<evidence type="ECO:0000259" key="2">
    <source>
        <dbReference type="Pfam" id="PF02541"/>
    </source>
</evidence>
<evidence type="ECO:0000259" key="3">
    <source>
        <dbReference type="Pfam" id="PF21447"/>
    </source>
</evidence>
<dbReference type="InterPro" id="IPR030673">
    <property type="entry name" value="PyroPPase_GppA_Ppx"/>
</dbReference>
<dbReference type="InterPro" id="IPR050273">
    <property type="entry name" value="GppA/Ppx_hydrolase"/>
</dbReference>
<dbReference type="GO" id="GO:0006798">
    <property type="term" value="P:polyphosphate catabolic process"/>
    <property type="evidence" value="ECO:0007669"/>
    <property type="project" value="TreeGrafter"/>
</dbReference>
<keyword evidence="1" id="KW-0378">Hydrolase</keyword>
<dbReference type="EMBL" id="CP060790">
    <property type="protein sequence ID" value="QNP60622.1"/>
    <property type="molecule type" value="Genomic_DNA"/>
</dbReference>
<feature type="domain" description="Ppx/GppA phosphatase C-terminal" evidence="3">
    <location>
        <begin position="311"/>
        <end position="475"/>
    </location>
</feature>
<organism evidence="4 5">
    <name type="scientific">Paenacidovorax monticola</name>
    <dbReference type="NCBI Taxonomy" id="1926868"/>
    <lineage>
        <taxon>Bacteria</taxon>
        <taxon>Pseudomonadati</taxon>
        <taxon>Pseudomonadota</taxon>
        <taxon>Betaproteobacteria</taxon>
        <taxon>Burkholderiales</taxon>
        <taxon>Comamonadaceae</taxon>
        <taxon>Paenacidovorax</taxon>
    </lineage>
</organism>
<keyword evidence="5" id="KW-1185">Reference proteome</keyword>
<dbReference type="InterPro" id="IPR043129">
    <property type="entry name" value="ATPase_NBD"/>
</dbReference>
<dbReference type="Pfam" id="PF21447">
    <property type="entry name" value="Ppx-GppA_III"/>
    <property type="match status" value="1"/>
</dbReference>
<dbReference type="AlphaFoldDB" id="A0A7H0HJA6"/>
<dbReference type="FunFam" id="3.30.420.40:FF:000023">
    <property type="entry name" value="Guanosine-5'-triphosphate,3'-diphosphate pyrophosphatase"/>
    <property type="match status" value="1"/>
</dbReference>
<dbReference type="SUPFAM" id="SSF109604">
    <property type="entry name" value="HD-domain/PDEase-like"/>
    <property type="match status" value="1"/>
</dbReference>
<dbReference type="Pfam" id="PF02541">
    <property type="entry name" value="Ppx-GppA"/>
    <property type="match status" value="1"/>
</dbReference>
<dbReference type="PANTHER" id="PTHR30005">
    <property type="entry name" value="EXOPOLYPHOSPHATASE"/>
    <property type="match status" value="1"/>
</dbReference>
<dbReference type="InterPro" id="IPR048950">
    <property type="entry name" value="Ppx_GppA_C"/>
</dbReference>
<dbReference type="SUPFAM" id="SSF53067">
    <property type="entry name" value="Actin-like ATPase domain"/>
    <property type="match status" value="2"/>
</dbReference>
<accession>A0A7H0HJA6</accession>
<proteinExistence type="predicted"/>
<dbReference type="Gene3D" id="3.30.420.40">
    <property type="match status" value="1"/>
</dbReference>
<gene>
    <name evidence="4" type="ORF">H9L24_07365</name>
</gene>
<dbReference type="Gene3D" id="3.30.420.150">
    <property type="entry name" value="Exopolyphosphatase. Domain 2"/>
    <property type="match status" value="1"/>
</dbReference>
<dbReference type="InterPro" id="IPR003695">
    <property type="entry name" value="Ppx_GppA_N"/>
</dbReference>
<protein>
    <submittedName>
        <fullName evidence="4">Ppx/GppA family phosphatase</fullName>
    </submittedName>
</protein>
<feature type="domain" description="Ppx/GppA phosphatase N-terminal" evidence="2">
    <location>
        <begin position="24"/>
        <end position="304"/>
    </location>
</feature>
<name>A0A7H0HJA6_9BURK</name>
<sequence>MHDGTLLAAVDLGSNSFRLEIGRFEHGHVQRVEYLKETVRQGSGLDEDRNLSQEAMQRGWDCLARFAERLAGFPRAQVRAVATQTLREARNREAFLARGGDILGYPIDVVSGPEEARLIYQGVARLLPQSDERRLVVDIGGRSTELILGQQFTPHAVASFRVGSVAWSTRYFADGALTPAAFQAAEIAAKAVLDEALGVYQPSTWEVAYGSSGTAGAIGDILTAAGGPPGLITRAGLDWLCDKLMRAQHTDRVRLDGLKEDRRPVIGGGVSVLRAVFDLLGIERMQVAQGALRQGVLYDLLDRELPETDLRTTTVGGLMQRFGVDAAHAQRVSQVACALFEQAAPPGSERAARKLDWAARLHEIGCRIAHSDYHRHGAYILDNTDAAGFAVSELHHLGLLVLGHRGKVRKLEVDWSDAQLALQLACLRLSVALCHARRPPDTEGITLSRKGTKFVVSTRPGWAAAYPQSAYLLREESAAWQRTPWELEAQLR</sequence>
<evidence type="ECO:0000313" key="5">
    <source>
        <dbReference type="Proteomes" id="UP000516057"/>
    </source>
</evidence>
<dbReference type="GO" id="GO:0004309">
    <property type="term" value="F:exopolyphosphatase activity"/>
    <property type="evidence" value="ECO:0007669"/>
    <property type="project" value="TreeGrafter"/>
</dbReference>
<dbReference type="KEGG" id="amon:H9L24_07365"/>
<dbReference type="Gene3D" id="1.10.3210.10">
    <property type="entry name" value="Hypothetical protein af1432"/>
    <property type="match status" value="1"/>
</dbReference>
<evidence type="ECO:0000313" key="4">
    <source>
        <dbReference type="EMBL" id="QNP60622.1"/>
    </source>
</evidence>
<dbReference type="PANTHER" id="PTHR30005:SF14">
    <property type="entry name" value="EXOPOLYPHOSPHATASE"/>
    <property type="match status" value="1"/>
</dbReference>
<dbReference type="CDD" id="cd24053">
    <property type="entry name" value="ASKHA_NBD_EcPPX-GppA-like"/>
    <property type="match status" value="1"/>
</dbReference>
<evidence type="ECO:0000256" key="1">
    <source>
        <dbReference type="ARBA" id="ARBA00022801"/>
    </source>
</evidence>
<dbReference type="PIRSF" id="PIRSF001267">
    <property type="entry name" value="Pyrophosphatase_GppA_Ppx"/>
    <property type="match status" value="1"/>
</dbReference>